<feature type="transmembrane region" description="Helical" evidence="7">
    <location>
        <begin position="48"/>
        <end position="67"/>
    </location>
</feature>
<feature type="transmembrane region" description="Helical" evidence="7">
    <location>
        <begin position="345"/>
        <end position="365"/>
    </location>
</feature>
<dbReference type="Proteomes" id="UP001169491">
    <property type="component" value="Unassembled WGS sequence"/>
</dbReference>
<keyword evidence="10" id="KW-1185">Reference proteome</keyword>
<evidence type="ECO:0000313" key="8">
    <source>
        <dbReference type="EMBL" id="MDN7124513.1"/>
    </source>
</evidence>
<dbReference type="PANTHER" id="PTHR30250:SF10">
    <property type="entry name" value="LIPOPOLYSACCHARIDE BIOSYNTHESIS PROTEIN WZXC"/>
    <property type="match status" value="1"/>
</dbReference>
<sequence length="430" mass="47880">MKRYIQKIIPKSHVGRSVLVLMSGTAMAQAITAVSMPIVTRLYTPEMIGAISVYLSFFSFWLTLLTWRYESALIVTENIEESHHLFRLGCLIVILMALLAIPVLGSLQYTGVLGFDVLPSWSVLVAFLSLLGFGLYMLYRSWLLRLQETRTISLSAVARSGANALTRVMTGALNFGVSGLFFAEVLGSWFALAAVRKRTLKLLGGDTPTWSMGKMRAAAWKYRKFVQYELPSTLINQLSLALPVPIVGAIYGAEAAGWFGLARLLYAIPNNQIGKSVGDVFQMALGNYLRLGEVAKGERLFNKFALRLGLIGLVPFILAIYAAPPLVPIIFGEAWKEMGIIVKNMAPWMFMALVVGSLSRALSVLQRQELKLIYDLVSLAVVLLAYIYVSLNEMSLDKFVTFLSLSLSLTYLVYFFLIRKSIRHRVVNNY</sequence>
<evidence type="ECO:0000256" key="6">
    <source>
        <dbReference type="ARBA" id="ARBA00023136"/>
    </source>
</evidence>
<feature type="transmembrane region" description="Helical" evidence="7">
    <location>
        <begin position="401"/>
        <end position="418"/>
    </location>
</feature>
<dbReference type="RefSeq" id="WP_301774463.1">
    <property type="nucleotide sequence ID" value="NZ_JAGGJB010000003.1"/>
</dbReference>
<keyword evidence="3" id="KW-1003">Cell membrane</keyword>
<evidence type="ECO:0000256" key="4">
    <source>
        <dbReference type="ARBA" id="ARBA00022692"/>
    </source>
</evidence>
<organism evidence="8 11">
    <name type="scientific">Pseudidiomarina terrestris</name>
    <dbReference type="NCBI Taxonomy" id="2820060"/>
    <lineage>
        <taxon>Bacteria</taxon>
        <taxon>Pseudomonadati</taxon>
        <taxon>Pseudomonadota</taxon>
        <taxon>Gammaproteobacteria</taxon>
        <taxon>Alteromonadales</taxon>
        <taxon>Idiomarinaceae</taxon>
        <taxon>Pseudidiomarina</taxon>
    </lineage>
</organism>
<dbReference type="EMBL" id="JAGGJB010000003">
    <property type="protein sequence ID" value="MDN7124513.1"/>
    <property type="molecule type" value="Genomic_DNA"/>
</dbReference>
<comment type="subcellular location">
    <subcellularLocation>
        <location evidence="1">Cell membrane</location>
        <topology evidence="1">Multi-pass membrane protein</topology>
    </subcellularLocation>
</comment>
<feature type="transmembrane region" description="Helical" evidence="7">
    <location>
        <begin position="304"/>
        <end position="323"/>
    </location>
</feature>
<evidence type="ECO:0000256" key="2">
    <source>
        <dbReference type="ARBA" id="ARBA00007430"/>
    </source>
</evidence>
<keyword evidence="4 7" id="KW-0812">Transmembrane</keyword>
<comment type="caution">
    <text evidence="8">The sequence shown here is derived from an EMBL/GenBank/DDBJ whole genome shotgun (WGS) entry which is preliminary data.</text>
</comment>
<evidence type="ECO:0000313" key="10">
    <source>
        <dbReference type="Proteomes" id="UP001169491"/>
    </source>
</evidence>
<evidence type="ECO:0000256" key="3">
    <source>
        <dbReference type="ARBA" id="ARBA00022475"/>
    </source>
</evidence>
<feature type="transmembrane region" description="Helical" evidence="7">
    <location>
        <begin position="121"/>
        <end position="139"/>
    </location>
</feature>
<keyword evidence="6 7" id="KW-0472">Membrane</keyword>
<feature type="transmembrane region" description="Helical" evidence="7">
    <location>
        <begin position="175"/>
        <end position="195"/>
    </location>
</feature>
<dbReference type="InterPro" id="IPR050833">
    <property type="entry name" value="Poly_Biosynth_Transport"/>
</dbReference>
<evidence type="ECO:0000256" key="7">
    <source>
        <dbReference type="SAM" id="Phobius"/>
    </source>
</evidence>
<feature type="transmembrane region" description="Helical" evidence="7">
    <location>
        <begin position="20"/>
        <end position="42"/>
    </location>
</feature>
<evidence type="ECO:0000313" key="11">
    <source>
        <dbReference type="Proteomes" id="UP001169492"/>
    </source>
</evidence>
<keyword evidence="5 7" id="KW-1133">Transmembrane helix</keyword>
<proteinExistence type="inferred from homology"/>
<feature type="transmembrane region" description="Helical" evidence="7">
    <location>
        <begin position="372"/>
        <end position="389"/>
    </location>
</feature>
<protein>
    <submittedName>
        <fullName evidence="8">Oligosaccharide flippase family protein</fullName>
    </submittedName>
</protein>
<comment type="similarity">
    <text evidence="2">Belongs to the polysaccharide synthase family.</text>
</comment>
<evidence type="ECO:0000256" key="5">
    <source>
        <dbReference type="ARBA" id="ARBA00022989"/>
    </source>
</evidence>
<name>A0AAW7QXA7_9GAMM</name>
<dbReference type="PANTHER" id="PTHR30250">
    <property type="entry name" value="PST FAMILY PREDICTED COLANIC ACID TRANSPORTER"/>
    <property type="match status" value="1"/>
</dbReference>
<accession>A0AAW7QXA7</accession>
<dbReference type="Proteomes" id="UP001169492">
    <property type="component" value="Unassembled WGS sequence"/>
</dbReference>
<feature type="transmembrane region" description="Helical" evidence="7">
    <location>
        <begin position="88"/>
        <end position="109"/>
    </location>
</feature>
<dbReference type="Pfam" id="PF13440">
    <property type="entry name" value="Polysacc_synt_3"/>
    <property type="match status" value="1"/>
</dbReference>
<evidence type="ECO:0000256" key="1">
    <source>
        <dbReference type="ARBA" id="ARBA00004651"/>
    </source>
</evidence>
<dbReference type="GO" id="GO:0005886">
    <property type="term" value="C:plasma membrane"/>
    <property type="evidence" value="ECO:0007669"/>
    <property type="project" value="UniProtKB-SubCell"/>
</dbReference>
<dbReference type="AlphaFoldDB" id="A0AAW7QXA7"/>
<gene>
    <name evidence="8" type="ORF">J6I90_06430</name>
    <name evidence="9" type="ORF">J6I92_04875</name>
</gene>
<dbReference type="EMBL" id="JAGGJC010000001">
    <property type="protein sequence ID" value="MDN7129196.1"/>
    <property type="molecule type" value="Genomic_DNA"/>
</dbReference>
<evidence type="ECO:0000313" key="9">
    <source>
        <dbReference type="EMBL" id="MDN7129196.1"/>
    </source>
</evidence>
<reference evidence="10 11" key="1">
    <citation type="submission" date="2021-03" db="EMBL/GenBank/DDBJ databases">
        <title>Pseudidiomarina terrestris, a new bacterium isolated from saline soil.</title>
        <authorList>
            <person name="Galisteo C."/>
            <person name="De La Haba R."/>
            <person name="Sanchez-Porro C."/>
            <person name="Ventosa A."/>
        </authorList>
    </citation>
    <scope>NUCLEOTIDE SEQUENCE [LARGE SCALE GENOMIC DNA]</scope>
    <source>
        <strain evidence="8 11">1APP75-32.1</strain>
        <strain evidence="10">1APR75-15</strain>
        <strain evidence="9">1ASR75-15</strain>
    </source>
</reference>